<evidence type="ECO:0000313" key="2">
    <source>
        <dbReference type="EMBL" id="HJB29849.1"/>
    </source>
</evidence>
<dbReference type="InterPro" id="IPR025699">
    <property type="entry name" value="ABC2_memb-like"/>
</dbReference>
<evidence type="ECO:0000313" key="3">
    <source>
        <dbReference type="Proteomes" id="UP000823842"/>
    </source>
</evidence>
<comment type="caution">
    <text evidence="2">The sequence shown here is derived from an EMBL/GenBank/DDBJ whole genome shotgun (WGS) entry which is preliminary data.</text>
</comment>
<evidence type="ECO:0000256" key="1">
    <source>
        <dbReference type="SAM" id="Phobius"/>
    </source>
</evidence>
<dbReference type="EMBL" id="DWYZ01000264">
    <property type="protein sequence ID" value="HJB29849.1"/>
    <property type="molecule type" value="Genomic_DNA"/>
</dbReference>
<sequence length="131" mass="14575">MAFAGWLISLILSAFSVLRMGGPESWGGWWSENLIYLALSLFMISFMLPIQIKFGTESGRIILSVILLCIFLLILGAVSLMDSWKIGLERAFKGLEDIGTGAWIFMGILLTGVCWLLSCMISIGIMKKKEY</sequence>
<accession>A0A9D2RXS9</accession>
<keyword evidence="1" id="KW-0812">Transmembrane</keyword>
<reference evidence="2" key="2">
    <citation type="submission" date="2021-04" db="EMBL/GenBank/DDBJ databases">
        <authorList>
            <person name="Gilroy R."/>
        </authorList>
    </citation>
    <scope>NUCLEOTIDE SEQUENCE</scope>
    <source>
        <strain evidence="2">ChiSjej1B19-5720</strain>
    </source>
</reference>
<feature type="transmembrane region" description="Helical" evidence="1">
    <location>
        <begin position="35"/>
        <end position="54"/>
    </location>
</feature>
<dbReference type="Pfam" id="PF13346">
    <property type="entry name" value="ABC2_membrane_5"/>
    <property type="match status" value="1"/>
</dbReference>
<protein>
    <submittedName>
        <fullName evidence="2">ABC-2 transporter permease</fullName>
    </submittedName>
</protein>
<gene>
    <name evidence="2" type="ORF">IAA06_13835</name>
</gene>
<keyword evidence="1" id="KW-0472">Membrane</keyword>
<name>A0A9D2RXS9_9FIRM</name>
<proteinExistence type="predicted"/>
<feature type="transmembrane region" description="Helical" evidence="1">
    <location>
        <begin position="61"/>
        <end position="81"/>
    </location>
</feature>
<reference evidence="2" key="1">
    <citation type="journal article" date="2021" name="PeerJ">
        <title>Extensive microbial diversity within the chicken gut microbiome revealed by metagenomics and culture.</title>
        <authorList>
            <person name="Gilroy R."/>
            <person name="Ravi A."/>
            <person name="Getino M."/>
            <person name="Pursley I."/>
            <person name="Horton D.L."/>
            <person name="Alikhan N.F."/>
            <person name="Baker D."/>
            <person name="Gharbi K."/>
            <person name="Hall N."/>
            <person name="Watson M."/>
            <person name="Adriaenssens E.M."/>
            <person name="Foster-Nyarko E."/>
            <person name="Jarju S."/>
            <person name="Secka A."/>
            <person name="Antonio M."/>
            <person name="Oren A."/>
            <person name="Chaudhuri R.R."/>
            <person name="La Ragione R."/>
            <person name="Hildebrand F."/>
            <person name="Pallen M.J."/>
        </authorList>
    </citation>
    <scope>NUCLEOTIDE SEQUENCE</scope>
    <source>
        <strain evidence="2">ChiSjej1B19-5720</strain>
    </source>
</reference>
<organism evidence="2 3">
    <name type="scientific">Candidatus Blautia faecavium</name>
    <dbReference type="NCBI Taxonomy" id="2838487"/>
    <lineage>
        <taxon>Bacteria</taxon>
        <taxon>Bacillati</taxon>
        <taxon>Bacillota</taxon>
        <taxon>Clostridia</taxon>
        <taxon>Lachnospirales</taxon>
        <taxon>Lachnospiraceae</taxon>
        <taxon>Blautia</taxon>
    </lineage>
</organism>
<feature type="transmembrane region" description="Helical" evidence="1">
    <location>
        <begin position="101"/>
        <end position="125"/>
    </location>
</feature>
<dbReference type="AlphaFoldDB" id="A0A9D2RXS9"/>
<keyword evidence="1" id="KW-1133">Transmembrane helix</keyword>
<dbReference type="Proteomes" id="UP000823842">
    <property type="component" value="Unassembled WGS sequence"/>
</dbReference>